<dbReference type="GO" id="GO:0006355">
    <property type="term" value="P:regulation of DNA-templated transcription"/>
    <property type="evidence" value="ECO:0007669"/>
    <property type="project" value="InterPro"/>
</dbReference>
<accession>A0A1V6SQ86</accession>
<feature type="compositionally biased region" description="Polar residues" evidence="1">
    <location>
        <begin position="489"/>
        <end position="507"/>
    </location>
</feature>
<dbReference type="PANTHER" id="PTHR36167:SF4">
    <property type="entry name" value="FUNGAL N-TERMINAL DOMAIN-CONTAINING PROTEIN"/>
    <property type="match status" value="1"/>
</dbReference>
<keyword evidence="3" id="KW-1185">Reference proteome</keyword>
<evidence type="ECO:0000256" key="1">
    <source>
        <dbReference type="SAM" id="MobiDB-lite"/>
    </source>
</evidence>
<feature type="compositionally biased region" description="Polar residues" evidence="1">
    <location>
        <begin position="431"/>
        <end position="441"/>
    </location>
</feature>
<proteinExistence type="predicted"/>
<feature type="compositionally biased region" description="Basic and acidic residues" evidence="1">
    <location>
        <begin position="473"/>
        <end position="482"/>
    </location>
</feature>
<dbReference type="OrthoDB" id="5431013at2759"/>
<dbReference type="InterPro" id="IPR039327">
    <property type="entry name" value="CON7-like"/>
</dbReference>
<dbReference type="AlphaFoldDB" id="A0A1V6SQ86"/>
<feature type="region of interest" description="Disordered" evidence="1">
    <location>
        <begin position="217"/>
        <end position="248"/>
    </location>
</feature>
<feature type="compositionally biased region" description="Basic and acidic residues" evidence="1">
    <location>
        <begin position="228"/>
        <end position="246"/>
    </location>
</feature>
<sequence length="664" mass="72857">MINHLERAYGEAVPLASSPHLHKELLMSTFLSSGRSAWCCLYLAMSGLEAVGIAASIIQVADLGTKLSVKLFTFYRQVQNANQAIQSLSSDVALTCAILRELGESLKDDEHIKICSAEAHRTAQHVLNQCEGVLKEIRQMIDDSIRPAGSRWQQAASKIRNVLNEPNVDLLKGNLERLKSTMLLLLNVIMYAGQIRNNHVPTMLQEQRSLIESLLQENKKGNQKQSHSRNDSVSKNPKDQHDRYSNDVDNLTFSQNMSQQSHTFDNFKAENKNGREYELDDVKEYKSLIRTMLREVDACKLKLESNRHSRIKNGVLNIHSGEIVQFQRLHGASIFQCFEDCLFQESEVHHDSQRNSMSSMTHRLSLADSDSSNSTAVSQSLLSPESASQYQRNTLPAATRSSTASIEPLPSIHEVLSNDNPLPYRAPDSAPPSQTGDTTAPPSYLIGKPGTEGPSGPLNPSFNPPIPLSQPRSQEDSIHTADSHMAPIESSSARGSPTRSAKTGITSVSGMQSSTGYYYSTPSFASHVNNQGLPVIGDLKSQPPGNDSMYPPAHLGGHSYNRPQWNTGVMKAERNKATEQGEVETAGSFAGADAKKRRGKAAPGGRCHATQYDSILGGQSSVAPFDMTLDISSLYVPDAEMMDLWTGSWLSNRTTDFLTGPSSF</sequence>
<evidence type="ECO:0000313" key="3">
    <source>
        <dbReference type="Proteomes" id="UP000191285"/>
    </source>
</evidence>
<name>A0A1V6SQ86_9EURO</name>
<dbReference type="Proteomes" id="UP000191285">
    <property type="component" value="Unassembled WGS sequence"/>
</dbReference>
<feature type="region of interest" description="Disordered" evidence="1">
    <location>
        <begin position="353"/>
        <end position="507"/>
    </location>
</feature>
<dbReference type="PANTHER" id="PTHR36167">
    <property type="entry name" value="C2H2 FINGER DOMAIN TRANSCRIPTION FACTOR (EUROFUNG)-RELATED"/>
    <property type="match status" value="1"/>
</dbReference>
<reference evidence="3" key="1">
    <citation type="journal article" date="2017" name="Nat. Microbiol.">
        <title>Global analysis of biosynthetic gene clusters reveals vast potential of secondary metabolite production in Penicillium species.</title>
        <authorList>
            <person name="Nielsen J.C."/>
            <person name="Grijseels S."/>
            <person name="Prigent S."/>
            <person name="Ji B."/>
            <person name="Dainat J."/>
            <person name="Nielsen K.F."/>
            <person name="Frisvad J.C."/>
            <person name="Workman M."/>
            <person name="Nielsen J."/>
        </authorList>
    </citation>
    <scope>NUCLEOTIDE SEQUENCE [LARGE SCALE GENOMIC DNA]</scope>
    <source>
        <strain evidence="3">IBT 24891</strain>
    </source>
</reference>
<dbReference type="STRING" id="303698.A0A1V6SQ86"/>
<evidence type="ECO:0008006" key="4">
    <source>
        <dbReference type="Google" id="ProtNLM"/>
    </source>
</evidence>
<comment type="caution">
    <text evidence="2">The sequence shown here is derived from an EMBL/GenBank/DDBJ whole genome shotgun (WGS) entry which is preliminary data.</text>
</comment>
<dbReference type="EMBL" id="MLKD01000025">
    <property type="protein sequence ID" value="OQE16217.1"/>
    <property type="molecule type" value="Genomic_DNA"/>
</dbReference>
<evidence type="ECO:0000313" key="2">
    <source>
        <dbReference type="EMBL" id="OQE16217.1"/>
    </source>
</evidence>
<protein>
    <recommendedName>
        <fullName evidence="4">Fungal N-terminal domain-containing protein</fullName>
    </recommendedName>
</protein>
<organism evidence="2 3">
    <name type="scientific">Penicillium steckii</name>
    <dbReference type="NCBI Taxonomy" id="303698"/>
    <lineage>
        <taxon>Eukaryota</taxon>
        <taxon>Fungi</taxon>
        <taxon>Dikarya</taxon>
        <taxon>Ascomycota</taxon>
        <taxon>Pezizomycotina</taxon>
        <taxon>Eurotiomycetes</taxon>
        <taxon>Eurotiomycetidae</taxon>
        <taxon>Eurotiales</taxon>
        <taxon>Aspergillaceae</taxon>
        <taxon>Penicillium</taxon>
    </lineage>
</organism>
<feature type="compositionally biased region" description="Polar residues" evidence="1">
    <location>
        <begin position="354"/>
        <end position="405"/>
    </location>
</feature>
<gene>
    <name evidence="2" type="ORF">PENSTE_c025G02848</name>
</gene>